<accession>A0AC61RPH9</accession>
<proteinExistence type="predicted"/>
<protein>
    <submittedName>
        <fullName evidence="1">Uncharacterized protein</fullName>
    </submittedName>
</protein>
<comment type="caution">
    <text evidence="1">The sequence shown here is derived from an EMBL/GenBank/DDBJ whole genome shotgun (WGS) entry which is preliminary data.</text>
</comment>
<name>A0AC61RPH9_9FIRM</name>
<keyword evidence="2" id="KW-1185">Reference proteome</keyword>
<evidence type="ECO:0000313" key="2">
    <source>
        <dbReference type="Proteomes" id="UP000304953"/>
    </source>
</evidence>
<organism evidence="1 2">
    <name type="scientific">Petralouisia muris</name>
    <dbReference type="NCBI Taxonomy" id="3032872"/>
    <lineage>
        <taxon>Bacteria</taxon>
        <taxon>Bacillati</taxon>
        <taxon>Bacillota</taxon>
        <taxon>Clostridia</taxon>
        <taxon>Lachnospirales</taxon>
        <taxon>Lachnospiraceae</taxon>
        <taxon>Petralouisia</taxon>
    </lineage>
</organism>
<sequence length="113" mass="12903">MEQLAEVPDDIMESGEDYQIVISGWHVHIPELGLNLHEGIFCNYDGEEGGYLPDFAVTVVKEEGQTEEEWIYYEQDGFLITLANYLHGKTDLGNLEQLFCFIRMPDGSQQAEE</sequence>
<dbReference type="EMBL" id="SRYA01000098">
    <property type="protein sequence ID" value="TGY88691.1"/>
    <property type="molecule type" value="Genomic_DNA"/>
</dbReference>
<reference evidence="1" key="1">
    <citation type="submission" date="2019-04" db="EMBL/GenBank/DDBJ databases">
        <title>Microbes associate with the intestines of laboratory mice.</title>
        <authorList>
            <person name="Navarre W."/>
            <person name="Wong E."/>
            <person name="Huang K."/>
            <person name="Tropini C."/>
            <person name="Ng K."/>
            <person name="Yu B."/>
        </authorList>
    </citation>
    <scope>NUCLEOTIDE SEQUENCE</scope>
    <source>
        <strain evidence="1">NM01_1-7b</strain>
    </source>
</reference>
<evidence type="ECO:0000313" key="1">
    <source>
        <dbReference type="EMBL" id="TGY88691.1"/>
    </source>
</evidence>
<gene>
    <name evidence="1" type="ORF">E5329_25585</name>
</gene>
<dbReference type="Proteomes" id="UP000304953">
    <property type="component" value="Unassembled WGS sequence"/>
</dbReference>